<dbReference type="AlphaFoldDB" id="U6KU58"/>
<keyword evidence="3" id="KW-1185">Reference proteome</keyword>
<sequence>MTLLLPAAPGILMLTMFLRCCKWATGMVHWCRSATVRNDQHLRPDSTRMSHGRRLITLLAWGARRFRLTPIYINIRHINSCSLEARGKNLSTCSPLVGPPCVGAGLVVLSCK</sequence>
<keyword evidence="1" id="KW-0732">Signal</keyword>
<evidence type="ECO:0008006" key="4">
    <source>
        <dbReference type="Google" id="ProtNLM"/>
    </source>
</evidence>
<name>U6KU58_EIMTE</name>
<protein>
    <recommendedName>
        <fullName evidence="4">Secreted protein</fullName>
    </recommendedName>
</protein>
<gene>
    <name evidence="2" type="ORF">ETH_00010575</name>
</gene>
<evidence type="ECO:0000256" key="1">
    <source>
        <dbReference type="SAM" id="SignalP"/>
    </source>
</evidence>
<dbReference type="EMBL" id="HG675655">
    <property type="protein sequence ID" value="CDJ41692.1"/>
    <property type="molecule type" value="Genomic_DNA"/>
</dbReference>
<dbReference type="GeneID" id="25251309"/>
<feature type="chain" id="PRO_5005714154" description="Secreted protein" evidence="1">
    <location>
        <begin position="27"/>
        <end position="112"/>
    </location>
</feature>
<organism evidence="2 3">
    <name type="scientific">Eimeria tenella</name>
    <name type="common">Coccidian parasite</name>
    <dbReference type="NCBI Taxonomy" id="5802"/>
    <lineage>
        <taxon>Eukaryota</taxon>
        <taxon>Sar</taxon>
        <taxon>Alveolata</taxon>
        <taxon>Apicomplexa</taxon>
        <taxon>Conoidasida</taxon>
        <taxon>Coccidia</taxon>
        <taxon>Eucoccidiorida</taxon>
        <taxon>Eimeriorina</taxon>
        <taxon>Eimeriidae</taxon>
        <taxon>Eimeria</taxon>
    </lineage>
</organism>
<dbReference type="VEuPathDB" id="ToxoDB:ETH_00010575"/>
<evidence type="ECO:0000313" key="2">
    <source>
        <dbReference type="EMBL" id="CDJ41692.1"/>
    </source>
</evidence>
<reference evidence="2" key="1">
    <citation type="submission" date="2013-10" db="EMBL/GenBank/DDBJ databases">
        <title>Genomic analysis of the causative agents of coccidiosis in chickens.</title>
        <authorList>
            <person name="Reid A.J."/>
            <person name="Blake D."/>
            <person name="Billington K."/>
            <person name="Browne H."/>
            <person name="Dunn M."/>
            <person name="Hung S."/>
            <person name="Kawahara F."/>
            <person name="Miranda-Saavedra D."/>
            <person name="Mourier T."/>
            <person name="Nagra H."/>
            <person name="Otto T.D."/>
            <person name="Rawlings N."/>
            <person name="Sanchez A."/>
            <person name="Sanders M."/>
            <person name="Subramaniam C."/>
            <person name="Tay Y."/>
            <person name="Dear P."/>
            <person name="Doerig C."/>
            <person name="Gruber A."/>
            <person name="Parkinson J."/>
            <person name="Shirley M."/>
            <person name="Wan K.L."/>
            <person name="Berriman M."/>
            <person name="Tomley F."/>
            <person name="Pain A."/>
        </authorList>
    </citation>
    <scope>NUCLEOTIDE SEQUENCE [LARGE SCALE GENOMIC DNA]</scope>
    <source>
        <strain evidence="2">Houghton</strain>
    </source>
</reference>
<feature type="signal peptide" evidence="1">
    <location>
        <begin position="1"/>
        <end position="26"/>
    </location>
</feature>
<accession>U6KU58</accession>
<dbReference type="RefSeq" id="XP_013232442.1">
    <property type="nucleotide sequence ID" value="XM_013376988.1"/>
</dbReference>
<reference evidence="2" key="2">
    <citation type="submission" date="2013-10" db="EMBL/GenBank/DDBJ databases">
        <authorList>
            <person name="Aslett M."/>
        </authorList>
    </citation>
    <scope>NUCLEOTIDE SEQUENCE [LARGE SCALE GENOMIC DNA]</scope>
    <source>
        <strain evidence="2">Houghton</strain>
    </source>
</reference>
<dbReference type="Proteomes" id="UP000030747">
    <property type="component" value="Unassembled WGS sequence"/>
</dbReference>
<evidence type="ECO:0000313" key="3">
    <source>
        <dbReference type="Proteomes" id="UP000030747"/>
    </source>
</evidence>
<proteinExistence type="predicted"/>